<dbReference type="GO" id="GO:0008300">
    <property type="term" value="P:isoprenoid catabolic process"/>
    <property type="evidence" value="ECO:0007669"/>
    <property type="project" value="TreeGrafter"/>
</dbReference>
<dbReference type="InterPro" id="IPR001753">
    <property type="entry name" value="Enoyl-CoA_hydra/iso"/>
</dbReference>
<dbReference type="SUPFAM" id="SSF52096">
    <property type="entry name" value="ClpP/crotonase"/>
    <property type="match status" value="1"/>
</dbReference>
<evidence type="ECO:0000313" key="3">
    <source>
        <dbReference type="Proteomes" id="UP000318148"/>
    </source>
</evidence>
<evidence type="ECO:0000256" key="1">
    <source>
        <dbReference type="ARBA" id="ARBA00005254"/>
    </source>
</evidence>
<dbReference type="InterPro" id="IPR051683">
    <property type="entry name" value="Enoyl-CoA_Hydratase/Isomerase"/>
</dbReference>
<reference evidence="2 3" key="1">
    <citation type="submission" date="2019-02" db="EMBL/GenBank/DDBJ databases">
        <title>Prokaryotic population dynamics and viral predation in marine succession experiment using metagenomics: the confinement effect.</title>
        <authorList>
            <person name="Haro-Moreno J.M."/>
            <person name="Rodriguez-Valera F."/>
            <person name="Lopez-Perez M."/>
        </authorList>
    </citation>
    <scope>NUCLEOTIDE SEQUENCE [LARGE SCALE GENOMIC DNA]</scope>
    <source>
        <strain evidence="2">MED-G169</strain>
    </source>
</reference>
<comment type="caution">
    <text evidence="2">The sequence shown here is derived from an EMBL/GenBank/DDBJ whole genome shotgun (WGS) entry which is preliminary data.</text>
</comment>
<dbReference type="Proteomes" id="UP000318148">
    <property type="component" value="Unassembled WGS sequence"/>
</dbReference>
<organism evidence="2 3">
    <name type="scientific">SAR92 clade bacterium</name>
    <dbReference type="NCBI Taxonomy" id="2315479"/>
    <lineage>
        <taxon>Bacteria</taxon>
        <taxon>Pseudomonadati</taxon>
        <taxon>Pseudomonadota</taxon>
        <taxon>Gammaproteobacteria</taxon>
        <taxon>Cellvibrionales</taxon>
        <taxon>Porticoccaceae</taxon>
        <taxon>SAR92 clade</taxon>
    </lineage>
</organism>
<dbReference type="PANTHER" id="PTHR42964:SF1">
    <property type="entry name" value="POLYKETIDE BIOSYNTHESIS ENOYL-COA HYDRATASE PKSH-RELATED"/>
    <property type="match status" value="1"/>
</dbReference>
<accession>A0A520LJQ2</accession>
<dbReference type="EMBL" id="SHBO01000068">
    <property type="protein sequence ID" value="RZO03226.1"/>
    <property type="molecule type" value="Genomic_DNA"/>
</dbReference>
<dbReference type="InterPro" id="IPR014748">
    <property type="entry name" value="Enoyl-CoA_hydra_C"/>
</dbReference>
<dbReference type="PANTHER" id="PTHR42964">
    <property type="entry name" value="ENOYL-COA HYDRATASE"/>
    <property type="match status" value="1"/>
</dbReference>
<comment type="similarity">
    <text evidence="1">Belongs to the enoyl-CoA hydratase/isomerase family.</text>
</comment>
<dbReference type="AlphaFoldDB" id="A0A520LJQ2"/>
<dbReference type="Pfam" id="PF00378">
    <property type="entry name" value="ECH_1"/>
    <property type="match status" value="1"/>
</dbReference>
<dbReference type="CDD" id="cd06558">
    <property type="entry name" value="crotonase-like"/>
    <property type="match status" value="1"/>
</dbReference>
<dbReference type="Gene3D" id="1.10.12.10">
    <property type="entry name" value="Lyase 2-enoyl-coa Hydratase, Chain A, domain 2"/>
    <property type="match status" value="1"/>
</dbReference>
<gene>
    <name evidence="2" type="ORF">EVB02_04265</name>
</gene>
<feature type="non-terminal residue" evidence="2">
    <location>
        <position position="257"/>
    </location>
</feature>
<protein>
    <submittedName>
        <fullName evidence="2">Gamma-carboxygeranoyl-CoA hydratase</fullName>
    </submittedName>
</protein>
<proteinExistence type="inferred from homology"/>
<name>A0A520LJQ2_9GAMM</name>
<dbReference type="InterPro" id="IPR029045">
    <property type="entry name" value="ClpP/crotonase-like_dom_sf"/>
</dbReference>
<dbReference type="Gene3D" id="3.90.226.10">
    <property type="entry name" value="2-enoyl-CoA Hydratase, Chain A, domain 1"/>
    <property type="match status" value="1"/>
</dbReference>
<evidence type="ECO:0000313" key="2">
    <source>
        <dbReference type="EMBL" id="RZO03226.1"/>
    </source>
</evidence>
<dbReference type="GO" id="GO:0003824">
    <property type="term" value="F:catalytic activity"/>
    <property type="evidence" value="ECO:0007669"/>
    <property type="project" value="UniProtKB-ARBA"/>
</dbReference>
<sequence>MSKVLFKKDNDGIARITLNNPEKQNAFDDEIILDLINILNEIEHSQDLRLVILSSNGKNFSAGADLNWMKRMSNASYDENMRDASSLTTMLQKLNNLAQPTLVIIKGAVFGGGVGLVSCCDISIASNESIFSLSEVKVGLVPATIGPYVIQAIGERNARRFFLTGERFGAEVAREINLVHEVINENELDEKIEFFIKLFKKNGPKAVLAAKKIIADVANKEIDAAIINHTCHVITELRMSDEGKEGVSAFLEKRNPN</sequence>